<organism evidence="1 2">
    <name type="scientific">Castilleja foliolosa</name>
    <dbReference type="NCBI Taxonomy" id="1961234"/>
    <lineage>
        <taxon>Eukaryota</taxon>
        <taxon>Viridiplantae</taxon>
        <taxon>Streptophyta</taxon>
        <taxon>Embryophyta</taxon>
        <taxon>Tracheophyta</taxon>
        <taxon>Spermatophyta</taxon>
        <taxon>Magnoliopsida</taxon>
        <taxon>eudicotyledons</taxon>
        <taxon>Gunneridae</taxon>
        <taxon>Pentapetalae</taxon>
        <taxon>asterids</taxon>
        <taxon>lamiids</taxon>
        <taxon>Lamiales</taxon>
        <taxon>Orobanchaceae</taxon>
        <taxon>Pedicularideae</taxon>
        <taxon>Castillejinae</taxon>
        <taxon>Castilleja</taxon>
    </lineage>
</organism>
<dbReference type="AlphaFoldDB" id="A0ABD3CGD1"/>
<dbReference type="EMBL" id="JAVIJP010000036">
    <property type="protein sequence ID" value="KAL3628950.1"/>
    <property type="molecule type" value="Genomic_DNA"/>
</dbReference>
<name>A0ABD3CGD1_9LAMI</name>
<comment type="caution">
    <text evidence="1">The sequence shown here is derived from an EMBL/GenBank/DDBJ whole genome shotgun (WGS) entry which is preliminary data.</text>
</comment>
<protein>
    <submittedName>
        <fullName evidence="1">Uncharacterized protein</fullName>
    </submittedName>
</protein>
<reference evidence="2" key="1">
    <citation type="journal article" date="2024" name="IScience">
        <title>Strigolactones Initiate the Formation of Haustorium-like Structures in Castilleja.</title>
        <authorList>
            <person name="Buerger M."/>
            <person name="Peterson D."/>
            <person name="Chory J."/>
        </authorList>
    </citation>
    <scope>NUCLEOTIDE SEQUENCE [LARGE SCALE GENOMIC DNA]</scope>
</reference>
<sequence>MAKIEARQRALANLTDHKGQKPEIAKKNFTTTLDIIKGKIDKNQINKGNKHKLCECCRLMLVEDSEEDSSESSKEDSDEGKALVWPDWPEFGLGSTYYKMVEELAATDFDDEKFS</sequence>
<gene>
    <name evidence="1" type="ORF">CASFOL_027996</name>
</gene>
<proteinExistence type="predicted"/>
<keyword evidence="2" id="KW-1185">Reference proteome</keyword>
<accession>A0ABD3CGD1</accession>
<evidence type="ECO:0000313" key="2">
    <source>
        <dbReference type="Proteomes" id="UP001632038"/>
    </source>
</evidence>
<evidence type="ECO:0000313" key="1">
    <source>
        <dbReference type="EMBL" id="KAL3628950.1"/>
    </source>
</evidence>
<dbReference type="Proteomes" id="UP001632038">
    <property type="component" value="Unassembled WGS sequence"/>
</dbReference>